<dbReference type="RefSeq" id="WP_264942866.1">
    <property type="nucleotide sequence ID" value="NZ_JAPDRA010000001.1"/>
</dbReference>
<sequence length="240" mass="27845">MATAILVDGAFFLRRFRYCFPDHDRNDPKSVAEGLGMLAYWHLSHRIGPHQLLEQIARYNLQLSESREFYRIFFYDCSPLTKRMHWPLTRRSIDFGKSTEATFRLRLHEEIRKLRKVAVRLGKLNDTSRWRLSERATMRLIQSPSEFVASDDDFEVDTKQKGVDMRLGLDVASLAFKRQVDQIVIVAADADFVPAAKLARREGIDVLLDRMGDKRAAPDLIEHVDGVRDCFLPRPKDKQP</sequence>
<name>A0ABW3H0C6_9SPHN</name>
<dbReference type="Gene3D" id="3.40.50.1010">
    <property type="entry name" value="5'-nuclease"/>
    <property type="match status" value="1"/>
</dbReference>
<organism evidence="2 3">
    <name type="scientific">Sphingomonas canadensis</name>
    <dbReference type="NCBI Taxonomy" id="1219257"/>
    <lineage>
        <taxon>Bacteria</taxon>
        <taxon>Pseudomonadati</taxon>
        <taxon>Pseudomonadota</taxon>
        <taxon>Alphaproteobacteria</taxon>
        <taxon>Sphingomonadales</taxon>
        <taxon>Sphingomonadaceae</taxon>
        <taxon>Sphingomonas</taxon>
    </lineage>
</organism>
<feature type="domain" description="NYN" evidence="1">
    <location>
        <begin position="151"/>
        <end position="223"/>
    </location>
</feature>
<accession>A0ABW3H0C6</accession>
<evidence type="ECO:0000313" key="3">
    <source>
        <dbReference type="Proteomes" id="UP001596977"/>
    </source>
</evidence>
<comment type="caution">
    <text evidence="2">The sequence shown here is derived from an EMBL/GenBank/DDBJ whole genome shotgun (WGS) entry which is preliminary data.</text>
</comment>
<dbReference type="Proteomes" id="UP001596977">
    <property type="component" value="Unassembled WGS sequence"/>
</dbReference>
<reference evidence="3" key="1">
    <citation type="journal article" date="2019" name="Int. J. Syst. Evol. Microbiol.">
        <title>The Global Catalogue of Microorganisms (GCM) 10K type strain sequencing project: providing services to taxonomists for standard genome sequencing and annotation.</title>
        <authorList>
            <consortium name="The Broad Institute Genomics Platform"/>
            <consortium name="The Broad Institute Genome Sequencing Center for Infectious Disease"/>
            <person name="Wu L."/>
            <person name="Ma J."/>
        </authorList>
    </citation>
    <scope>NUCLEOTIDE SEQUENCE [LARGE SCALE GENOMIC DNA]</scope>
    <source>
        <strain evidence="3">CCUG 62982</strain>
    </source>
</reference>
<dbReference type="Pfam" id="PF01936">
    <property type="entry name" value="NYN"/>
    <property type="match status" value="1"/>
</dbReference>
<evidence type="ECO:0000259" key="1">
    <source>
        <dbReference type="Pfam" id="PF01936"/>
    </source>
</evidence>
<gene>
    <name evidence="2" type="ORF">ACFQ1E_00725</name>
</gene>
<protein>
    <submittedName>
        <fullName evidence="2">NYN domain-containing protein</fullName>
    </submittedName>
</protein>
<dbReference type="CDD" id="cd18722">
    <property type="entry name" value="PIN_NicB-like"/>
    <property type="match status" value="1"/>
</dbReference>
<dbReference type="InterPro" id="IPR021139">
    <property type="entry name" value="NYN"/>
</dbReference>
<evidence type="ECO:0000313" key="2">
    <source>
        <dbReference type="EMBL" id="MFD0944854.1"/>
    </source>
</evidence>
<dbReference type="EMBL" id="JBHTJG010000001">
    <property type="protein sequence ID" value="MFD0944854.1"/>
    <property type="molecule type" value="Genomic_DNA"/>
</dbReference>
<proteinExistence type="predicted"/>
<keyword evidence="3" id="KW-1185">Reference proteome</keyword>